<evidence type="ECO:0000256" key="2">
    <source>
        <dbReference type="ARBA" id="ARBA00022692"/>
    </source>
</evidence>
<keyword evidence="2" id="KW-0812">Transmembrane</keyword>
<keyword evidence="4" id="KW-0472">Membrane</keyword>
<dbReference type="STRING" id="5454.A0A163IP46"/>
<evidence type="ECO:0000256" key="4">
    <source>
        <dbReference type="ARBA" id="ARBA00023136"/>
    </source>
</evidence>
<dbReference type="InterPro" id="IPR011701">
    <property type="entry name" value="MFS"/>
</dbReference>
<dbReference type="InterPro" id="IPR005829">
    <property type="entry name" value="Sugar_transporter_CS"/>
</dbReference>
<dbReference type="GO" id="GO:0016020">
    <property type="term" value="C:membrane"/>
    <property type="evidence" value="ECO:0007669"/>
    <property type="project" value="UniProtKB-SubCell"/>
</dbReference>
<dbReference type="PANTHER" id="PTHR23502:SF60">
    <property type="entry name" value="MAJOR FACILITATOR SUPERFAMILY (MFS) PROFILE DOMAIN-CONTAINING PROTEIN-RELATED"/>
    <property type="match status" value="1"/>
</dbReference>
<dbReference type="Proteomes" id="UP000076837">
    <property type="component" value="Unassembled WGS sequence"/>
</dbReference>
<dbReference type="PROSITE" id="PS00216">
    <property type="entry name" value="SUGAR_TRANSPORT_1"/>
    <property type="match status" value="1"/>
</dbReference>
<sequence length="501" mass="54921">MVSEEKPPSRPASLDIEQPAVTTETENLAEDRLEKLSRVYGCTWDGPDDPEDPYNWSSFHKIMIGTIFSFGQLVTLMSASMIASALGEIAHDLDTTASTGQIILSTYFLGLAFGPFLAAALAEMYGRRPIWIFGNAWYILWNAICPVGNSTGLMIFGRLMTGVGASVGITLTGPVMADLYREKDRGKSLAIASLLPYLGPALGPIVGGIVTQLVKWTWVFWIMSLFNTAVTIVGIIYIRETYTPVLLRRKAAAQSNAAPPTIVPGSILGVWKDFASRLSGHLMRPLRLLFTRPIIQFIALVLALNFGVYCFMLSTFASLWINKYNQSELASSLHYISIAIGSTIAGQAGGHLMDFVYNKLSKRNGGQGKPEFRVPYLVPGLILMPAGLFWYGWSAQYTISWVMVDFGAAILTLGSFVSAQAMYAYQLDEFAEFGASANAASRMFSAVMGFAFPIFAPQLYEALGYGWGNSLLAFIMIAIGFPIPIILWFWGQKLRALGKKD</sequence>
<dbReference type="OrthoDB" id="6770063at2759"/>
<protein>
    <submittedName>
        <fullName evidence="5">Transporter</fullName>
    </submittedName>
</protein>
<dbReference type="GO" id="GO:0140115">
    <property type="term" value="P:export across plasma membrane"/>
    <property type="evidence" value="ECO:0007669"/>
    <property type="project" value="UniProtKB-ARBA"/>
</dbReference>
<comment type="caution">
    <text evidence="5">The sequence shown here is derived from an EMBL/GenBank/DDBJ whole genome shotgun (WGS) entry which is preliminary data.</text>
</comment>
<keyword evidence="3" id="KW-1133">Transmembrane helix</keyword>
<evidence type="ECO:0000313" key="6">
    <source>
        <dbReference type="Proteomes" id="UP000076837"/>
    </source>
</evidence>
<dbReference type="Pfam" id="PF07690">
    <property type="entry name" value="MFS_1"/>
    <property type="match status" value="1"/>
</dbReference>
<keyword evidence="6" id="KW-1185">Reference proteome</keyword>
<accession>A0A163IP46</accession>
<dbReference type="InterPro" id="IPR036259">
    <property type="entry name" value="MFS_trans_sf"/>
</dbReference>
<organism evidence="5 6">
    <name type="scientific">Didymella rabiei</name>
    <name type="common">Chickpea ascochyta blight fungus</name>
    <name type="synonym">Mycosphaerella rabiei</name>
    <dbReference type="NCBI Taxonomy" id="5454"/>
    <lineage>
        <taxon>Eukaryota</taxon>
        <taxon>Fungi</taxon>
        <taxon>Dikarya</taxon>
        <taxon>Ascomycota</taxon>
        <taxon>Pezizomycotina</taxon>
        <taxon>Dothideomycetes</taxon>
        <taxon>Pleosporomycetidae</taxon>
        <taxon>Pleosporales</taxon>
        <taxon>Pleosporineae</taxon>
        <taxon>Didymellaceae</taxon>
        <taxon>Ascochyta</taxon>
    </lineage>
</organism>
<dbReference type="SUPFAM" id="SSF103473">
    <property type="entry name" value="MFS general substrate transporter"/>
    <property type="match status" value="1"/>
</dbReference>
<comment type="subcellular location">
    <subcellularLocation>
        <location evidence="1">Membrane</location>
        <topology evidence="1">Multi-pass membrane protein</topology>
    </subcellularLocation>
</comment>
<dbReference type="PANTHER" id="PTHR23502">
    <property type="entry name" value="MAJOR FACILITATOR SUPERFAMILY"/>
    <property type="match status" value="1"/>
</dbReference>
<evidence type="ECO:0000256" key="3">
    <source>
        <dbReference type="ARBA" id="ARBA00022989"/>
    </source>
</evidence>
<evidence type="ECO:0000313" key="5">
    <source>
        <dbReference type="EMBL" id="KZM25858.1"/>
    </source>
</evidence>
<proteinExistence type="predicted"/>
<dbReference type="GO" id="GO:0022857">
    <property type="term" value="F:transmembrane transporter activity"/>
    <property type="evidence" value="ECO:0007669"/>
    <property type="project" value="InterPro"/>
</dbReference>
<name>A0A163IP46_DIDRA</name>
<dbReference type="PROSITE" id="PS50850">
    <property type="entry name" value="MFS"/>
    <property type="match status" value="1"/>
</dbReference>
<reference evidence="5 6" key="1">
    <citation type="journal article" date="2016" name="Sci. Rep.">
        <title>Draft genome sequencing and secretome analysis of fungal phytopathogen Ascochyta rabiei provides insight into the necrotrophic effector repertoire.</title>
        <authorList>
            <person name="Verma S."/>
            <person name="Gazara R.K."/>
            <person name="Nizam S."/>
            <person name="Parween S."/>
            <person name="Chattopadhyay D."/>
            <person name="Verma P.K."/>
        </authorList>
    </citation>
    <scope>NUCLEOTIDE SEQUENCE [LARGE SCALE GENOMIC DNA]</scope>
    <source>
        <strain evidence="5 6">ArDII</strain>
    </source>
</reference>
<gene>
    <name evidence="5" type="ORF">ST47_g2869</name>
</gene>
<dbReference type="AlphaFoldDB" id="A0A163IP46"/>
<dbReference type="InterPro" id="IPR020846">
    <property type="entry name" value="MFS_dom"/>
</dbReference>
<dbReference type="Gene3D" id="1.20.1250.20">
    <property type="entry name" value="MFS general substrate transporter like domains"/>
    <property type="match status" value="1"/>
</dbReference>
<evidence type="ECO:0000256" key="1">
    <source>
        <dbReference type="ARBA" id="ARBA00004141"/>
    </source>
</evidence>
<dbReference type="EMBL" id="JYNV01000119">
    <property type="protein sequence ID" value="KZM25858.1"/>
    <property type="molecule type" value="Genomic_DNA"/>
</dbReference>
<dbReference type="GO" id="GO:0042908">
    <property type="term" value="P:xenobiotic transport"/>
    <property type="evidence" value="ECO:0007669"/>
    <property type="project" value="UniProtKB-ARBA"/>
</dbReference>